<sequence>MPRYLGIDYLADALQQKRNMRSQMLLTIPSHLEYVEAYSHNRKVGKNNGRIPWERESAFKLSSKQPVDYLSQLTSSVQLPEPYSLQTGTVEDIVPSSNPDSPLVSFDVWSDLEEEVANYVVSALAPDKEEFKAITENLNGDAMKDKLEEMESIDYFQETLQRIPRVKALCSRLKTKPVEDPLLLDREGNPLQEKNLLRMEFKVNILEECKKKPTDTDKEIFLKILNNDTANEGDFTLHNEEIEVIVSPVIPSVQPTCTVKAQQSLGLLKETQSEVEKSELLSVDQFAFEDPEPFLDKTATDSTKTTMKKNDFVTLNSEDDPKSEDFLKDLQLLESPSHLPTSLVTDENSRKFISALEKFDLSTDVESPPMTPTKVSQCVQSIWENEKLLFNEHLEMVFPVPITSRERRKEHTMTLVQVALKKLTLSQECLSGQLELGLPWDPLAQSVTAIETCRRNLQCLSAWNDKGDKAEHLDIRSRALSHSGEAFCKKNLQELPSNERLPETSMEESSCKIQAERHPVLCITLRDTGNELVPTAATIENQSTLDTFKGPASKVQRSTITKSVATKSSITAKEEDISFVVPSTTSDVLRQKQTSSGLEDFLLLRKGKHDTLKPPIHRQCTPPKTVVKAAKVRPSVFTKDTSVSDQTAPTEEPAEETKGSWCQVQQQNITVELSDEFQDVLNELIAQVRPLLSRLQDNGVIPQSKTLSTLNPEYTRFVLKQAEMSVRKTEENSRETQIFCMTVCLHALVSSVDILMQSGLEAAIAYLSLTQEKYGGSLRGALESTRRYLFETHFTFRQRKVLHPKLLKLLCLAAQWSKEGNASHLTTAIFTYAFPQNLNNEIIETLSGVNGVQVRLYTSAAEMNEVDCDGNLVIYVVSALSVTEDFPWGSFDFVLDYDLNAVMRREELSRSSRLKAHINLRTKAETQLDQNRALEVQGNGPQFKEIQVDDQFIFIGSDKITLHVDLLQLLETKHNVLIYERQYSYPRPRVPLTKMCLQPDIMIDERTCIHLQHLPSLADENKYEGLRDTVLSLSLKCNKCCVILYSSKKPEYAFTGDVLRRLSTLFASIAHFQKSDFEVEIIYSFAVEETANLIRQIGEVSRAQSAVWKKQEWIKRKWLTNEASAHEKFLLSLPCMNSFSAQVMLTAAPLATLLKMTLTELKETCPWIPQRILTEFHRTINWCSELNDYHTAHPCVRPVQKIFQQCNQISESRYNEHIDEASPIHMETPPFNSSPDSVVTNTSDSTTTWIDNIKHNGDLQQEIIRNANSDESYYNWSYKGDKPTTIAVPDTSVTVDRPNIYVSQKDCIGAHHRQNGDYSVNQSSVENGWRSLMNHNSSASLEDRVAVDLKRCITGVRLPNNRYEFNPHPHLNPDQHLLTKDPAGPHSREGFAAKVRWRPENFSQSQFRALDKPYIVSTGRESDFTDLGFPEKAKSSNFQTAVDYTVRPPALRDAEQQYRVEPHWGIGRVHQRQQKPDCYSRTDSNAPQTHPKSSMGRDLSGNRTRSNFHVPPTKVGIAQPQRRTYCLAGQVLGENSVASQHKRFSLGIEKSTGANTESIPQRVSGQNTSESLFETDYS</sequence>
<dbReference type="Proteomes" id="UP001159405">
    <property type="component" value="Unassembled WGS sequence"/>
</dbReference>
<evidence type="ECO:0000313" key="2">
    <source>
        <dbReference type="EMBL" id="CAH3036353.1"/>
    </source>
</evidence>
<organism evidence="2 3">
    <name type="scientific">Porites lobata</name>
    <dbReference type="NCBI Taxonomy" id="104759"/>
    <lineage>
        <taxon>Eukaryota</taxon>
        <taxon>Metazoa</taxon>
        <taxon>Cnidaria</taxon>
        <taxon>Anthozoa</taxon>
        <taxon>Hexacorallia</taxon>
        <taxon>Scleractinia</taxon>
        <taxon>Fungiina</taxon>
        <taxon>Poritidae</taxon>
        <taxon>Porites</taxon>
    </lineage>
</organism>
<evidence type="ECO:0008006" key="4">
    <source>
        <dbReference type="Google" id="ProtNLM"/>
    </source>
</evidence>
<dbReference type="PANTHER" id="PTHR35668:SF1">
    <property type="entry name" value="PROTEIN SHORTAGE IN CHIASMATA 1 ORTHOLOG"/>
    <property type="match status" value="1"/>
</dbReference>
<name>A0ABN8MX55_9CNID</name>
<keyword evidence="3" id="KW-1185">Reference proteome</keyword>
<gene>
    <name evidence="2" type="ORF">PLOB_00030926</name>
</gene>
<comment type="caution">
    <text evidence="2">The sequence shown here is derived from an EMBL/GenBank/DDBJ whole genome shotgun (WGS) entry which is preliminary data.</text>
</comment>
<proteinExistence type="predicted"/>
<protein>
    <recommendedName>
        <fullName evidence="4">Shortage in chiasmata 1</fullName>
    </recommendedName>
</protein>
<dbReference type="Pfam" id="PF17825">
    <property type="entry name" value="DUF5587"/>
    <property type="match status" value="1"/>
</dbReference>
<feature type="compositionally biased region" description="Polar residues" evidence="1">
    <location>
        <begin position="1552"/>
        <end position="1578"/>
    </location>
</feature>
<feature type="region of interest" description="Disordered" evidence="1">
    <location>
        <begin position="1548"/>
        <end position="1578"/>
    </location>
</feature>
<accession>A0ABN8MX55</accession>
<feature type="region of interest" description="Disordered" evidence="1">
    <location>
        <begin position="1462"/>
        <end position="1516"/>
    </location>
</feature>
<evidence type="ECO:0000313" key="3">
    <source>
        <dbReference type="Proteomes" id="UP001159405"/>
    </source>
</evidence>
<dbReference type="PANTHER" id="PTHR35668">
    <property type="entry name" value="PROTEIN SHORTAGE IN CHIASMATA 1 ORTHOLOG"/>
    <property type="match status" value="1"/>
</dbReference>
<dbReference type="InterPro" id="IPR039991">
    <property type="entry name" value="SHOC1"/>
</dbReference>
<feature type="compositionally biased region" description="Polar residues" evidence="1">
    <location>
        <begin position="1481"/>
        <end position="1492"/>
    </location>
</feature>
<feature type="region of interest" description="Disordered" evidence="1">
    <location>
        <begin position="638"/>
        <end position="660"/>
    </location>
</feature>
<evidence type="ECO:0000256" key="1">
    <source>
        <dbReference type="SAM" id="MobiDB-lite"/>
    </source>
</evidence>
<reference evidence="2 3" key="1">
    <citation type="submission" date="2022-05" db="EMBL/GenBank/DDBJ databases">
        <authorList>
            <consortium name="Genoscope - CEA"/>
            <person name="William W."/>
        </authorList>
    </citation>
    <scope>NUCLEOTIDE SEQUENCE [LARGE SCALE GENOMIC DNA]</scope>
</reference>
<dbReference type="EMBL" id="CALNXK010000004">
    <property type="protein sequence ID" value="CAH3036353.1"/>
    <property type="molecule type" value="Genomic_DNA"/>
</dbReference>